<evidence type="ECO:0000313" key="1">
    <source>
        <dbReference type="EMBL" id="KAG2525365.1"/>
    </source>
</evidence>
<protein>
    <recommendedName>
        <fullName evidence="6">PX domain-containing protein</fullName>
    </recommendedName>
</protein>
<accession>A0A421F3T6</accession>
<comment type="caution">
    <text evidence="2">The sequence shown here is derived from an EMBL/GenBank/DDBJ whole genome shotgun (WGS) entry which is preliminary data.</text>
</comment>
<reference evidence="1" key="1">
    <citation type="journal article" date="2015" name="Genom Data">
        <title>Genome sequences of six Phytophthora species associated with forests in New Zealand.</title>
        <authorList>
            <person name="Studholme D.J."/>
            <person name="McDougal R.L."/>
            <person name="Sambles C."/>
            <person name="Hansen E."/>
            <person name="Hardy G."/>
            <person name="Grant M."/>
            <person name="Ganley R.J."/>
            <person name="Williams N.M."/>
        </authorList>
    </citation>
    <scope>NUCLEOTIDE SEQUENCE</scope>
    <source>
        <strain evidence="1">NZFS 2646</strain>
    </source>
</reference>
<name>A0A421F3T6_9STRA</name>
<sequence>MGDPHHLMTPAPALQPKHIWPKCYSEPLTFLKKIDHVEICDFKIVGGVVFYALDVYLHHQFSRIPTNNKQEQPKAREQKPDYRVLRRFSEFDSLREEVTIASQHQLMASCVYCDSIRVFLFACYRRPRVFIKLCTGPEARKKLLQQFINRLIEYAMGHPKSNMANNNAAPPPEATVDLAFLFKDRVCICEEVKLTSRVGNLRKIRRVQVSPTSDNKCSYVVEVFTSSQSMTRIPTSLKAADSALTTTKGHQSVTLFHHPDAHSEKQLADFVKLRDELYESCKTAHANTVCSFCREVARCLLLGAVLPGSVLTWMLPQHQRTKAVQRFVESLLLLAISCPVVHSDACLCQEKLPRQLSKFLFETPESVA</sequence>
<evidence type="ECO:0000313" key="5">
    <source>
        <dbReference type="Proteomes" id="UP000285883"/>
    </source>
</evidence>
<dbReference type="EMBL" id="MBDN02000101">
    <property type="protein sequence ID" value="RLN80687.1"/>
    <property type="molecule type" value="Genomic_DNA"/>
</dbReference>
<evidence type="ECO:0000313" key="2">
    <source>
        <dbReference type="EMBL" id="RLN20784.1"/>
    </source>
</evidence>
<gene>
    <name evidence="2" type="ORF">BBI17_004422</name>
    <name evidence="3" type="ORF">BBO99_00004314</name>
    <name evidence="1" type="ORF">JM16_004508</name>
</gene>
<organism evidence="2 5">
    <name type="scientific">Phytophthora kernoviae</name>
    <dbReference type="NCBI Taxonomy" id="325452"/>
    <lineage>
        <taxon>Eukaryota</taxon>
        <taxon>Sar</taxon>
        <taxon>Stramenopiles</taxon>
        <taxon>Oomycota</taxon>
        <taxon>Peronosporomycetes</taxon>
        <taxon>Peronosporales</taxon>
        <taxon>Peronosporaceae</taxon>
        <taxon>Phytophthora</taxon>
    </lineage>
</organism>
<reference evidence="4 5" key="2">
    <citation type="submission" date="2018-07" db="EMBL/GenBank/DDBJ databases">
        <title>Genome sequencing of oomycete isolates from Chile give support for New Zealand origin for Phytophthora kernoviae and make available the first Nothophytophthora sp. genome.</title>
        <authorList>
            <person name="Studholme D.J."/>
            <person name="Sanfuentes E."/>
            <person name="Panda P."/>
            <person name="Hill R."/>
            <person name="Sambles C."/>
            <person name="Grant M."/>
            <person name="Williams N.M."/>
            <person name="Mcdougal R.L."/>
        </authorList>
    </citation>
    <scope>NUCLEOTIDE SEQUENCE [LARGE SCALE GENOMIC DNA]</scope>
    <source>
        <strain evidence="2">Chile2</strain>
        <strain evidence="3">Chile4</strain>
    </source>
</reference>
<dbReference type="Proteomes" id="UP000785171">
    <property type="component" value="Unassembled WGS sequence"/>
</dbReference>
<dbReference type="EMBL" id="MAYM02001326">
    <property type="protein sequence ID" value="RLN20784.1"/>
    <property type="molecule type" value="Genomic_DNA"/>
</dbReference>
<dbReference type="Proteomes" id="UP000285883">
    <property type="component" value="Unassembled WGS sequence"/>
</dbReference>
<evidence type="ECO:0008006" key="6">
    <source>
        <dbReference type="Google" id="ProtNLM"/>
    </source>
</evidence>
<proteinExistence type="predicted"/>
<dbReference type="Proteomes" id="UP000285624">
    <property type="component" value="Unassembled WGS sequence"/>
</dbReference>
<dbReference type="GO" id="GO:0035091">
    <property type="term" value="F:phosphatidylinositol binding"/>
    <property type="evidence" value="ECO:0007669"/>
    <property type="project" value="InterPro"/>
</dbReference>
<evidence type="ECO:0000313" key="3">
    <source>
        <dbReference type="EMBL" id="RLN80687.1"/>
    </source>
</evidence>
<evidence type="ECO:0000313" key="4">
    <source>
        <dbReference type="Proteomes" id="UP000285624"/>
    </source>
</evidence>
<reference evidence="1" key="3">
    <citation type="submission" date="2020-06" db="EMBL/GenBank/DDBJ databases">
        <authorList>
            <person name="Studholme D.J."/>
        </authorList>
    </citation>
    <scope>NUCLEOTIDE SEQUENCE</scope>
    <source>
        <strain evidence="1">NZFS 2646</strain>
    </source>
</reference>
<dbReference type="EMBL" id="JPWV03000094">
    <property type="protein sequence ID" value="KAG2525365.1"/>
    <property type="molecule type" value="Genomic_DNA"/>
</dbReference>
<dbReference type="InterPro" id="IPR036871">
    <property type="entry name" value="PX_dom_sf"/>
</dbReference>
<dbReference type="SUPFAM" id="SSF64268">
    <property type="entry name" value="PX domain"/>
    <property type="match status" value="1"/>
</dbReference>
<keyword evidence="4" id="KW-1185">Reference proteome</keyword>
<dbReference type="AlphaFoldDB" id="A0A421F3T6"/>